<name>A0ACB0YJB9_MELEN</name>
<evidence type="ECO:0000313" key="1">
    <source>
        <dbReference type="EMBL" id="CAK5049373.1"/>
    </source>
</evidence>
<dbReference type="Proteomes" id="UP001497535">
    <property type="component" value="Unassembled WGS sequence"/>
</dbReference>
<gene>
    <name evidence="1" type="ORF">MENTE1834_LOCUS13040</name>
</gene>
<sequence>MLRHYTYYLSQYLIKKLFHNEGKLLSFPSRPIIFLNAQNGQKNFFQKIFPRNFLKKFFSALFGSGAPFLKLDGAEELPDSFVSEQSTTERVELERVRKAIPVDKRIDDMEEVPSLDGLKRPNRGAMRE</sequence>
<accession>A0ACB0YJB9</accession>
<keyword evidence="2" id="KW-1185">Reference proteome</keyword>
<dbReference type="EMBL" id="CAVMJV010000013">
    <property type="protein sequence ID" value="CAK5049373.1"/>
    <property type="molecule type" value="Genomic_DNA"/>
</dbReference>
<comment type="caution">
    <text evidence="1">The sequence shown here is derived from an EMBL/GenBank/DDBJ whole genome shotgun (WGS) entry which is preliminary data.</text>
</comment>
<evidence type="ECO:0000313" key="2">
    <source>
        <dbReference type="Proteomes" id="UP001497535"/>
    </source>
</evidence>
<protein>
    <submittedName>
        <fullName evidence="1">Uncharacterized protein</fullName>
    </submittedName>
</protein>
<organism evidence="1 2">
    <name type="scientific">Meloidogyne enterolobii</name>
    <name type="common">Root-knot nematode worm</name>
    <name type="synonym">Meloidogyne mayaguensis</name>
    <dbReference type="NCBI Taxonomy" id="390850"/>
    <lineage>
        <taxon>Eukaryota</taxon>
        <taxon>Metazoa</taxon>
        <taxon>Ecdysozoa</taxon>
        <taxon>Nematoda</taxon>
        <taxon>Chromadorea</taxon>
        <taxon>Rhabditida</taxon>
        <taxon>Tylenchina</taxon>
        <taxon>Tylenchomorpha</taxon>
        <taxon>Tylenchoidea</taxon>
        <taxon>Meloidogynidae</taxon>
        <taxon>Meloidogyninae</taxon>
        <taxon>Meloidogyne</taxon>
    </lineage>
</organism>
<proteinExistence type="predicted"/>
<reference evidence="1" key="1">
    <citation type="submission" date="2023-11" db="EMBL/GenBank/DDBJ databases">
        <authorList>
            <person name="Poullet M."/>
        </authorList>
    </citation>
    <scope>NUCLEOTIDE SEQUENCE</scope>
    <source>
        <strain evidence="1">E1834</strain>
    </source>
</reference>